<feature type="domain" description="PTS EIIA type-1" evidence="13">
    <location>
        <begin position="590"/>
        <end position="695"/>
    </location>
</feature>
<keyword evidence="6" id="KW-0598">Phosphotransferase system</keyword>
<dbReference type="RefSeq" id="WP_106669699.1">
    <property type="nucleotide sequence ID" value="NZ_CP027569.1"/>
</dbReference>
<evidence type="ECO:0000256" key="7">
    <source>
        <dbReference type="ARBA" id="ARBA00022692"/>
    </source>
</evidence>
<dbReference type="PROSITE" id="PS00371">
    <property type="entry name" value="PTS_EIIA_TYPE_1_HIS"/>
    <property type="match status" value="1"/>
</dbReference>
<dbReference type="Pfam" id="PF02378">
    <property type="entry name" value="PTS_EIIC"/>
    <property type="match status" value="1"/>
</dbReference>
<sequence>MSFNKDRVMQELQRFGGAMYTPVILFAFFGLTVALSIIFSNTGLFGSLAEKGTLWYDFWYVVQQGAWTVFNQMPILFAIAVPIGFAKKEQARCAMEGFVIYMVFNYFIAGILTLHGSYFGVDYSQDAGAGTGLAMIANIKTLDMGMLGAIFIACISAYLHNRFYDTEIPDWLGIFKGPAFVVAVGFLVMLPMALLFCYIWPPIQHGIEQFQFFLKTSGIFGVWAYTFSERILLPAGLHHFIYLPFIYGPAVCDGGIQAYWLQHLNDFATSAHSLRDLFPQGGFALHGSAKVFGLPGAALAMYYCAKPEKRKKVATLLIPATITAVLCGITEPIEFTFLFVAPILYVVHAVLAATLSATLYFIGLSGNFGGGLIDCFVQNWIPLFRYHAWTYILQIAIGLGFTAIYFVVFRFLILHFDLPTPGRTDDGGEDKLFTKAEYKAKKEMEKKGIAGGADALKAQVFLDCLGGPDNIREVTNCATRLRVTVNDPDKVAATSKFTNAGAFGLVKNGHAIQVIVGLSVPNVRGHFDALMKGEMPAVAESTVPETKEAPAEKTAAPAAEAVVSVDEDDRSMKLKAFVSGDLVDISEVPDDAFSQKMMGDGVAIKPSSDTVVAPADATVSMIMESSLHAIGLELSNGAEVLIHIGLDTVNMNGQGFTLLTQQDAQVKAGDPLIRFDRDAIAKAGYDDIVIMAVTNSTEYPQMKKEADQPVVAGETPIVIF</sequence>
<dbReference type="PROSITE" id="PS51103">
    <property type="entry name" value="PTS_EIIC_TYPE_1"/>
    <property type="match status" value="1"/>
</dbReference>
<feature type="active site" description="Phosphocysteine intermediate; for EIIB activity" evidence="11">
    <location>
        <position position="477"/>
    </location>
</feature>
<dbReference type="AlphaFoldDB" id="A0A2S0M5Z9"/>
<dbReference type="GO" id="GO:0005886">
    <property type="term" value="C:plasma membrane"/>
    <property type="evidence" value="ECO:0007669"/>
    <property type="project" value="UniProtKB-SubCell"/>
</dbReference>
<dbReference type="InterPro" id="IPR003352">
    <property type="entry name" value="PTS_EIIC"/>
</dbReference>
<evidence type="ECO:0000256" key="12">
    <source>
        <dbReference type="SAM" id="Phobius"/>
    </source>
</evidence>
<evidence type="ECO:0000256" key="5">
    <source>
        <dbReference type="ARBA" id="ARBA00022679"/>
    </source>
</evidence>
<keyword evidence="2" id="KW-0813">Transport</keyword>
<dbReference type="InterPro" id="IPR011055">
    <property type="entry name" value="Dup_hybrid_motif"/>
</dbReference>
<dbReference type="FunFam" id="2.70.70.10:FF:000001">
    <property type="entry name" value="PTS system glucose-specific IIA component"/>
    <property type="match status" value="1"/>
</dbReference>
<dbReference type="InterPro" id="IPR036878">
    <property type="entry name" value="Glu_permease_IIB"/>
</dbReference>
<evidence type="ECO:0000256" key="4">
    <source>
        <dbReference type="ARBA" id="ARBA00022597"/>
    </source>
</evidence>
<keyword evidence="9 12" id="KW-1133">Transmembrane helix</keyword>
<reference evidence="16 17" key="1">
    <citation type="journal article" date="2018" name="Genome Announc.">
        <title>Complete genomes of two Megasphaera elsdenii strains, NCIMB 702410 and ATCC 25940.</title>
        <authorList>
            <person name="Hatmaker E.A."/>
            <person name="O'Dell K."/>
            <person name="Riley L.A."/>
            <person name="Klingeman D.M."/>
            <person name="Guss A.M."/>
        </authorList>
    </citation>
    <scope>NUCLEOTIDE SEQUENCE [LARGE SCALE GENOMIC DNA]</scope>
    <source>
        <strain evidence="16 17">NCIMB702410</strain>
    </source>
</reference>
<accession>A0A2S0M5Z9</accession>
<evidence type="ECO:0000256" key="8">
    <source>
        <dbReference type="ARBA" id="ARBA00022777"/>
    </source>
</evidence>
<dbReference type="SUPFAM" id="SSF51261">
    <property type="entry name" value="Duplicated hybrid motif"/>
    <property type="match status" value="1"/>
</dbReference>
<keyword evidence="10 12" id="KW-0472">Membrane</keyword>
<feature type="transmembrane region" description="Helical" evidence="12">
    <location>
        <begin position="316"/>
        <end position="345"/>
    </location>
</feature>
<dbReference type="InterPro" id="IPR001127">
    <property type="entry name" value="PTS_EIIA_1_perm"/>
</dbReference>
<dbReference type="Pfam" id="PF00358">
    <property type="entry name" value="PTS_EIIA_1"/>
    <property type="match status" value="1"/>
</dbReference>
<evidence type="ECO:0000256" key="1">
    <source>
        <dbReference type="ARBA" id="ARBA00004651"/>
    </source>
</evidence>
<feature type="transmembrane region" description="Helical" evidence="12">
    <location>
        <begin position="240"/>
        <end position="261"/>
    </location>
</feature>
<evidence type="ECO:0000259" key="14">
    <source>
        <dbReference type="PROSITE" id="PS51098"/>
    </source>
</evidence>
<name>A0A2S0M5Z9_MEGEL</name>
<dbReference type="NCBIfam" id="TIGR02005">
    <property type="entry name" value="PTS-IIBC-alpha"/>
    <property type="match status" value="1"/>
</dbReference>
<dbReference type="Pfam" id="PF00367">
    <property type="entry name" value="PTS_EIIB"/>
    <property type="match status" value="1"/>
</dbReference>
<dbReference type="PANTHER" id="PTHR30009:SF12">
    <property type="entry name" value="PHOSPHOTRANSFERASE IIC COMPONENT GLVC"/>
    <property type="match status" value="1"/>
</dbReference>
<gene>
    <name evidence="16" type="ORF">C6Y28_04165</name>
</gene>
<evidence type="ECO:0000256" key="9">
    <source>
        <dbReference type="ARBA" id="ARBA00022989"/>
    </source>
</evidence>
<dbReference type="InterPro" id="IPR050429">
    <property type="entry name" value="PTS_Glucose_EIICBA"/>
</dbReference>
<keyword evidence="5 16" id="KW-0808">Transferase</keyword>
<feature type="transmembrane region" description="Helical" evidence="12">
    <location>
        <begin position="281"/>
        <end position="304"/>
    </location>
</feature>
<dbReference type="Gene3D" id="2.70.70.10">
    <property type="entry name" value="Glucose Permease (Domain IIA)"/>
    <property type="match status" value="1"/>
</dbReference>
<feature type="transmembrane region" description="Helical" evidence="12">
    <location>
        <begin position="209"/>
        <end position="228"/>
    </location>
</feature>
<evidence type="ECO:0000256" key="6">
    <source>
        <dbReference type="ARBA" id="ARBA00022683"/>
    </source>
</evidence>
<keyword evidence="3" id="KW-1003">Cell membrane</keyword>
<dbReference type="OrthoDB" id="92465at2"/>
<keyword evidence="8" id="KW-0418">Kinase</keyword>
<keyword evidence="4" id="KW-0762">Sugar transport</keyword>
<dbReference type="NCBIfam" id="TIGR00826">
    <property type="entry name" value="EIIB_glc"/>
    <property type="match status" value="1"/>
</dbReference>
<evidence type="ECO:0000256" key="10">
    <source>
        <dbReference type="ARBA" id="ARBA00023136"/>
    </source>
</evidence>
<comment type="subcellular location">
    <subcellularLocation>
        <location evidence="1">Cell membrane</location>
        <topology evidence="1">Multi-pass membrane protein</topology>
    </subcellularLocation>
</comment>
<evidence type="ECO:0000256" key="11">
    <source>
        <dbReference type="PROSITE-ProRule" id="PRU00421"/>
    </source>
</evidence>
<evidence type="ECO:0000313" key="17">
    <source>
        <dbReference type="Proteomes" id="UP000238358"/>
    </source>
</evidence>
<organism evidence="16 17">
    <name type="scientific">Megasphaera elsdenii</name>
    <dbReference type="NCBI Taxonomy" id="907"/>
    <lineage>
        <taxon>Bacteria</taxon>
        <taxon>Bacillati</taxon>
        <taxon>Bacillota</taxon>
        <taxon>Negativicutes</taxon>
        <taxon>Veillonellales</taxon>
        <taxon>Veillonellaceae</taxon>
        <taxon>Megasphaera</taxon>
    </lineage>
</organism>
<dbReference type="GO" id="GO:0016301">
    <property type="term" value="F:kinase activity"/>
    <property type="evidence" value="ECO:0007669"/>
    <property type="project" value="UniProtKB-KW"/>
</dbReference>
<dbReference type="InterPro" id="IPR010975">
    <property type="entry name" value="PTS_IIBC_a_glc"/>
</dbReference>
<feature type="transmembrane region" description="Helical" evidence="12">
    <location>
        <begin position="389"/>
        <end position="413"/>
    </location>
</feature>
<evidence type="ECO:0000259" key="13">
    <source>
        <dbReference type="PROSITE" id="PS51093"/>
    </source>
</evidence>
<evidence type="ECO:0000256" key="3">
    <source>
        <dbReference type="ARBA" id="ARBA00022475"/>
    </source>
</evidence>
<dbReference type="EMBL" id="CP027569">
    <property type="protein sequence ID" value="AVO26873.1"/>
    <property type="molecule type" value="Genomic_DNA"/>
</dbReference>
<evidence type="ECO:0000259" key="15">
    <source>
        <dbReference type="PROSITE" id="PS51103"/>
    </source>
</evidence>
<feature type="transmembrane region" description="Helical" evidence="12">
    <location>
        <begin position="98"/>
        <end position="121"/>
    </location>
</feature>
<feature type="domain" description="PTS EIIB type-1" evidence="14">
    <location>
        <begin position="455"/>
        <end position="537"/>
    </location>
</feature>
<evidence type="ECO:0000313" key="16">
    <source>
        <dbReference type="EMBL" id="AVO26873.1"/>
    </source>
</evidence>
<dbReference type="InterPro" id="IPR013013">
    <property type="entry name" value="PTS_EIIC_1"/>
</dbReference>
<dbReference type="PROSITE" id="PS51093">
    <property type="entry name" value="PTS_EIIA_TYPE_1"/>
    <property type="match status" value="1"/>
</dbReference>
<feature type="transmembrane region" description="Helical" evidence="12">
    <location>
        <begin position="65"/>
        <end position="86"/>
    </location>
</feature>
<dbReference type="PROSITE" id="PS01035">
    <property type="entry name" value="PTS_EIIB_TYPE_1_CYS"/>
    <property type="match status" value="1"/>
</dbReference>
<feature type="transmembrane region" description="Helical" evidence="12">
    <location>
        <begin position="180"/>
        <end position="203"/>
    </location>
</feature>
<dbReference type="GO" id="GO:0009401">
    <property type="term" value="P:phosphoenolpyruvate-dependent sugar phosphotransferase system"/>
    <property type="evidence" value="ECO:0007669"/>
    <property type="project" value="UniProtKB-KW"/>
</dbReference>
<dbReference type="InterPro" id="IPR018113">
    <property type="entry name" value="PTrfase_EIIB_Cys"/>
</dbReference>
<proteinExistence type="predicted"/>
<feature type="transmembrane region" description="Helical" evidence="12">
    <location>
        <begin position="20"/>
        <end position="45"/>
    </location>
</feature>
<dbReference type="GO" id="GO:0090563">
    <property type="term" value="F:protein-phosphocysteine-sugar phosphotransferase activity"/>
    <property type="evidence" value="ECO:0007669"/>
    <property type="project" value="TreeGrafter"/>
</dbReference>
<protein>
    <submittedName>
        <fullName evidence="16">Protein-N(Pi)-phosphohistidine--sugar phosphotransferase</fullName>
    </submittedName>
</protein>
<dbReference type="PROSITE" id="PS51098">
    <property type="entry name" value="PTS_EIIB_TYPE_1"/>
    <property type="match status" value="1"/>
</dbReference>
<evidence type="ECO:0000256" key="2">
    <source>
        <dbReference type="ARBA" id="ARBA00022448"/>
    </source>
</evidence>
<dbReference type="PANTHER" id="PTHR30009">
    <property type="entry name" value="CYTOCHROME C-TYPE SYNTHESIS PROTEIN AND PTS TRANSMEMBRANE COMPONENT"/>
    <property type="match status" value="1"/>
</dbReference>
<feature type="transmembrane region" description="Helical" evidence="12">
    <location>
        <begin position="141"/>
        <end position="159"/>
    </location>
</feature>
<keyword evidence="7 12" id="KW-0812">Transmembrane</keyword>
<dbReference type="GO" id="GO:0008982">
    <property type="term" value="F:protein-N(PI)-phosphohistidine-sugar phosphotransferase activity"/>
    <property type="evidence" value="ECO:0007669"/>
    <property type="project" value="InterPro"/>
</dbReference>
<dbReference type="Gene3D" id="3.30.1360.60">
    <property type="entry name" value="Glucose permease domain IIB"/>
    <property type="match status" value="1"/>
</dbReference>
<feature type="domain" description="PTS EIIC type-1" evidence="15">
    <location>
        <begin position="6"/>
        <end position="425"/>
    </location>
</feature>
<dbReference type="InterPro" id="IPR001996">
    <property type="entry name" value="PTS_IIB_1"/>
</dbReference>
<dbReference type="NCBIfam" id="TIGR00830">
    <property type="entry name" value="PTBA"/>
    <property type="match status" value="1"/>
</dbReference>
<dbReference type="CDD" id="cd00212">
    <property type="entry name" value="PTS_IIB_glc"/>
    <property type="match status" value="1"/>
</dbReference>
<dbReference type="SUPFAM" id="SSF55604">
    <property type="entry name" value="Glucose permease domain IIB"/>
    <property type="match status" value="1"/>
</dbReference>
<dbReference type="Proteomes" id="UP000238358">
    <property type="component" value="Chromosome"/>
</dbReference>